<protein>
    <submittedName>
        <fullName evidence="2">Uncharacterized protein</fullName>
    </submittedName>
</protein>
<keyword evidence="2" id="KW-0614">Plasmid</keyword>
<evidence type="ECO:0000256" key="1">
    <source>
        <dbReference type="SAM" id="MobiDB-lite"/>
    </source>
</evidence>
<proteinExistence type="predicted"/>
<sequence>MNNEELIATNNSEKRNDVPLEKDKGSNINKIELPSNKYVDKINQFYKKLPKDNLLSPQDLSIEINNMDKSHFWNEFTQEMHRKTLFDCSSLLAKILSPNALQRATTFQNIYTDDFDTKSTQSDSESRDKIQDEKFDF</sequence>
<name>A0A0F4LMG1_9LACO</name>
<dbReference type="PATRIC" id="fig|1218492.5.peg.61"/>
<gene>
    <name evidence="2" type="ORF">JG30_12660</name>
</gene>
<feature type="compositionally biased region" description="Polar residues" evidence="1">
    <location>
        <begin position="1"/>
        <end position="11"/>
    </location>
</feature>
<evidence type="ECO:0000313" key="3">
    <source>
        <dbReference type="Proteomes" id="UP000033558"/>
    </source>
</evidence>
<dbReference type="EMBL" id="JXJQ01000022">
    <property type="protein sequence ID" value="KJY59493.1"/>
    <property type="molecule type" value="Genomic_DNA"/>
</dbReference>
<comment type="caution">
    <text evidence="2">The sequence shown here is derived from an EMBL/GenBank/DDBJ whole genome shotgun (WGS) entry which is preliminary data.</text>
</comment>
<geneLocation type="plasmid" evidence="2">
    <name>pBin4p1</name>
</geneLocation>
<organism evidence="2 3">
    <name type="scientific">Bombilactobacillus mellifer</name>
    <dbReference type="NCBI Taxonomy" id="1218492"/>
    <lineage>
        <taxon>Bacteria</taxon>
        <taxon>Bacillati</taxon>
        <taxon>Bacillota</taxon>
        <taxon>Bacilli</taxon>
        <taxon>Lactobacillales</taxon>
        <taxon>Lactobacillaceae</taxon>
        <taxon>Bombilactobacillus</taxon>
    </lineage>
</organism>
<dbReference type="RefSeq" id="WP_046318090.1">
    <property type="nucleotide sequence ID" value="NZ_JBHSZT010000002.1"/>
</dbReference>
<dbReference type="AlphaFoldDB" id="A0A0F4LMG1"/>
<keyword evidence="3" id="KW-1185">Reference proteome</keyword>
<reference evidence="2 3" key="1">
    <citation type="submission" date="2015-01" db="EMBL/GenBank/DDBJ databases">
        <title>Comparative genomics of the lactic acid bacteria isolated from the honey bee gut.</title>
        <authorList>
            <person name="Ellegaard K.M."/>
            <person name="Tamarit D."/>
            <person name="Javelind E."/>
            <person name="Olofsson T."/>
            <person name="Andersson S.G."/>
            <person name="Vasquez A."/>
        </authorList>
    </citation>
    <scope>NUCLEOTIDE SEQUENCE [LARGE SCALE GENOMIC DNA]</scope>
    <source>
        <strain evidence="2 3">Bin4</strain>
        <plasmid evidence="2">pBin4p1</plasmid>
    </source>
</reference>
<evidence type="ECO:0000313" key="2">
    <source>
        <dbReference type="EMBL" id="KJY59493.1"/>
    </source>
</evidence>
<feature type="region of interest" description="Disordered" evidence="1">
    <location>
        <begin position="1"/>
        <end position="23"/>
    </location>
</feature>
<dbReference type="HOGENOM" id="CLU_1862647_0_0_9"/>
<feature type="compositionally biased region" description="Basic and acidic residues" evidence="1">
    <location>
        <begin position="12"/>
        <end position="23"/>
    </location>
</feature>
<feature type="region of interest" description="Disordered" evidence="1">
    <location>
        <begin position="117"/>
        <end position="137"/>
    </location>
</feature>
<feature type="compositionally biased region" description="Basic and acidic residues" evidence="1">
    <location>
        <begin position="124"/>
        <end position="137"/>
    </location>
</feature>
<dbReference type="Proteomes" id="UP000033558">
    <property type="component" value="Plasmid pBin4p1"/>
</dbReference>
<accession>A0A0F4LMG1</accession>